<dbReference type="EMBL" id="JAERRB010000001">
    <property type="protein sequence ID" value="MBL0739793.1"/>
    <property type="molecule type" value="Genomic_DNA"/>
</dbReference>
<sequence length="67" mass="7457">MNTLNEYKGYVSTIDYSQADRVFYGKLSGISDTVAFEGCTIDELGTAFRFAVDDYIKTCQEIGKAPE</sequence>
<name>A0ABS1KKB8_9BACT</name>
<dbReference type="RefSeq" id="WP_202006761.1">
    <property type="nucleotide sequence ID" value="NZ_JAERRB010000001.1"/>
</dbReference>
<dbReference type="InterPro" id="IPR035069">
    <property type="entry name" value="TTHA1013/TTHA0281-like"/>
</dbReference>
<dbReference type="Proteomes" id="UP000613030">
    <property type="component" value="Unassembled WGS sequence"/>
</dbReference>
<accession>A0ABS1KKB8</accession>
<protein>
    <recommendedName>
        <fullName evidence="3">Type II toxin-antitoxin system HicB family antitoxin</fullName>
    </recommendedName>
</protein>
<dbReference type="SUPFAM" id="SSF143100">
    <property type="entry name" value="TTHA1013/TTHA0281-like"/>
    <property type="match status" value="1"/>
</dbReference>
<reference evidence="1 2" key="1">
    <citation type="submission" date="2021-01" db="EMBL/GenBank/DDBJ databases">
        <title>Chryseolinea sp. Jin1 Genome sequencing and assembly.</title>
        <authorList>
            <person name="Kim I."/>
        </authorList>
    </citation>
    <scope>NUCLEOTIDE SEQUENCE [LARGE SCALE GENOMIC DNA]</scope>
    <source>
        <strain evidence="1 2">Jin1</strain>
    </source>
</reference>
<comment type="caution">
    <text evidence="1">The sequence shown here is derived from an EMBL/GenBank/DDBJ whole genome shotgun (WGS) entry which is preliminary data.</text>
</comment>
<proteinExistence type="predicted"/>
<evidence type="ECO:0000313" key="2">
    <source>
        <dbReference type="Proteomes" id="UP000613030"/>
    </source>
</evidence>
<evidence type="ECO:0008006" key="3">
    <source>
        <dbReference type="Google" id="ProtNLM"/>
    </source>
</evidence>
<gene>
    <name evidence="1" type="ORF">JI741_01125</name>
</gene>
<evidence type="ECO:0000313" key="1">
    <source>
        <dbReference type="EMBL" id="MBL0739793.1"/>
    </source>
</evidence>
<organism evidence="1 2">
    <name type="scientific">Chryseolinea lacunae</name>
    <dbReference type="NCBI Taxonomy" id="2801331"/>
    <lineage>
        <taxon>Bacteria</taxon>
        <taxon>Pseudomonadati</taxon>
        <taxon>Bacteroidota</taxon>
        <taxon>Cytophagia</taxon>
        <taxon>Cytophagales</taxon>
        <taxon>Fulvivirgaceae</taxon>
        <taxon>Chryseolinea</taxon>
    </lineage>
</organism>
<keyword evidence="2" id="KW-1185">Reference proteome</keyword>